<accession>X6N2J9</accession>
<organism evidence="2 3">
    <name type="scientific">Reticulomyxa filosa</name>
    <dbReference type="NCBI Taxonomy" id="46433"/>
    <lineage>
        <taxon>Eukaryota</taxon>
        <taxon>Sar</taxon>
        <taxon>Rhizaria</taxon>
        <taxon>Retaria</taxon>
        <taxon>Foraminifera</taxon>
        <taxon>Monothalamids</taxon>
        <taxon>Reticulomyxidae</taxon>
        <taxon>Reticulomyxa</taxon>
    </lineage>
</organism>
<name>X6N2J9_RETFI</name>
<dbReference type="Proteomes" id="UP000023152">
    <property type="component" value="Unassembled WGS sequence"/>
</dbReference>
<gene>
    <name evidence="2" type="ORF">RFI_16734</name>
</gene>
<comment type="caution">
    <text evidence="2">The sequence shown here is derived from an EMBL/GenBank/DDBJ whole genome shotgun (WGS) entry which is preliminary data.</text>
</comment>
<dbReference type="AlphaFoldDB" id="X6N2J9"/>
<dbReference type="OrthoDB" id="5594417at2759"/>
<dbReference type="InterPro" id="IPR005024">
    <property type="entry name" value="Snf7_fam"/>
</dbReference>
<proteinExistence type="predicted"/>
<feature type="region of interest" description="Disordered" evidence="1">
    <location>
        <begin position="130"/>
        <end position="161"/>
    </location>
</feature>
<dbReference type="GO" id="GO:0007034">
    <property type="term" value="P:vacuolar transport"/>
    <property type="evidence" value="ECO:0007669"/>
    <property type="project" value="InterPro"/>
</dbReference>
<evidence type="ECO:0000256" key="1">
    <source>
        <dbReference type="SAM" id="MobiDB-lite"/>
    </source>
</evidence>
<sequence length="161" mass="18627">MRRLAKEGQIQAVRHLAKDIVRMKDNQTKFIKLKAELRSLSAQMDSMAATAQLQKSMRSVSRTMGMVANQIKLPELQASLQKYAMESEKMEMKQDMINEAMDDVMEHDTDDEDELIQKVMDDVGLEWNEKLVDAPAKEKQQEEKEDEVDTDLQARLNNLKR</sequence>
<dbReference type="PANTHER" id="PTHR10476">
    <property type="entry name" value="CHARGED MULTIVESICULAR BODY PROTEIN"/>
    <property type="match status" value="1"/>
</dbReference>
<evidence type="ECO:0000313" key="3">
    <source>
        <dbReference type="Proteomes" id="UP000023152"/>
    </source>
</evidence>
<dbReference type="Gene3D" id="6.10.140.1230">
    <property type="match status" value="1"/>
</dbReference>
<feature type="compositionally biased region" description="Basic and acidic residues" evidence="1">
    <location>
        <begin position="130"/>
        <end position="142"/>
    </location>
</feature>
<dbReference type="EMBL" id="ASPP01012563">
    <property type="protein sequence ID" value="ETO20485.1"/>
    <property type="molecule type" value="Genomic_DNA"/>
</dbReference>
<protein>
    <submittedName>
        <fullName evidence="2">Charged multivesicular body protein 2a</fullName>
    </submittedName>
</protein>
<dbReference type="Pfam" id="PF03357">
    <property type="entry name" value="Snf7"/>
    <property type="match status" value="1"/>
</dbReference>
<dbReference type="OMA" id="MEMSEEM"/>
<keyword evidence="3" id="KW-1185">Reference proteome</keyword>
<reference evidence="2 3" key="1">
    <citation type="journal article" date="2013" name="Curr. Biol.">
        <title>The Genome of the Foraminiferan Reticulomyxa filosa.</title>
        <authorList>
            <person name="Glockner G."/>
            <person name="Hulsmann N."/>
            <person name="Schleicher M."/>
            <person name="Noegel A.A."/>
            <person name="Eichinger L."/>
            <person name="Gallinger C."/>
            <person name="Pawlowski J."/>
            <person name="Sierra R."/>
            <person name="Euteneuer U."/>
            <person name="Pillet L."/>
            <person name="Moustafa A."/>
            <person name="Platzer M."/>
            <person name="Groth M."/>
            <person name="Szafranski K."/>
            <person name="Schliwa M."/>
        </authorList>
    </citation>
    <scope>NUCLEOTIDE SEQUENCE [LARGE SCALE GENOMIC DNA]</scope>
</reference>
<evidence type="ECO:0000313" key="2">
    <source>
        <dbReference type="EMBL" id="ETO20485.1"/>
    </source>
</evidence>